<dbReference type="Proteomes" id="UP000054350">
    <property type="component" value="Unassembled WGS sequence"/>
</dbReference>
<dbReference type="VEuPathDB" id="FungiDB:AMAG_18761"/>
<evidence type="ECO:0000256" key="1">
    <source>
        <dbReference type="SAM" id="SignalP"/>
    </source>
</evidence>
<evidence type="ECO:0008006" key="4">
    <source>
        <dbReference type="Google" id="ProtNLM"/>
    </source>
</evidence>
<keyword evidence="1" id="KW-0732">Signal</keyword>
<dbReference type="EMBL" id="GG745337">
    <property type="protein sequence ID" value="KNE61273.1"/>
    <property type="molecule type" value="Genomic_DNA"/>
</dbReference>
<dbReference type="AlphaFoldDB" id="A0A0L0SFG9"/>
<feature type="signal peptide" evidence="1">
    <location>
        <begin position="1"/>
        <end position="29"/>
    </location>
</feature>
<accession>A0A0L0SFG9</accession>
<protein>
    <recommendedName>
        <fullName evidence="4">Secreted protein</fullName>
    </recommendedName>
</protein>
<evidence type="ECO:0000313" key="2">
    <source>
        <dbReference type="EMBL" id="KNE61273.1"/>
    </source>
</evidence>
<reference evidence="2 3" key="1">
    <citation type="submission" date="2009-11" db="EMBL/GenBank/DDBJ databases">
        <title>Annotation of Allomyces macrogynus ATCC 38327.</title>
        <authorList>
            <consortium name="The Broad Institute Genome Sequencing Platform"/>
            <person name="Russ C."/>
            <person name="Cuomo C."/>
            <person name="Burger G."/>
            <person name="Gray M.W."/>
            <person name="Holland P.W.H."/>
            <person name="King N."/>
            <person name="Lang F.B.F."/>
            <person name="Roger A.J."/>
            <person name="Ruiz-Trillo I."/>
            <person name="Young S.K."/>
            <person name="Zeng Q."/>
            <person name="Gargeya S."/>
            <person name="Fitzgerald M."/>
            <person name="Haas B."/>
            <person name="Abouelleil A."/>
            <person name="Alvarado L."/>
            <person name="Arachchi H.M."/>
            <person name="Berlin A."/>
            <person name="Chapman S.B."/>
            <person name="Gearin G."/>
            <person name="Goldberg J."/>
            <person name="Griggs A."/>
            <person name="Gujja S."/>
            <person name="Hansen M."/>
            <person name="Heiman D."/>
            <person name="Howarth C."/>
            <person name="Larimer J."/>
            <person name="Lui A."/>
            <person name="MacDonald P.J.P."/>
            <person name="McCowen C."/>
            <person name="Montmayeur A."/>
            <person name="Murphy C."/>
            <person name="Neiman D."/>
            <person name="Pearson M."/>
            <person name="Priest M."/>
            <person name="Roberts A."/>
            <person name="Saif S."/>
            <person name="Shea T."/>
            <person name="Sisk P."/>
            <person name="Stolte C."/>
            <person name="Sykes S."/>
            <person name="Wortman J."/>
            <person name="Nusbaum C."/>
            <person name="Birren B."/>
        </authorList>
    </citation>
    <scope>NUCLEOTIDE SEQUENCE [LARGE SCALE GENOMIC DNA]</scope>
    <source>
        <strain evidence="2 3">ATCC 38327</strain>
    </source>
</reference>
<feature type="chain" id="PRO_5005548081" description="Secreted protein" evidence="1">
    <location>
        <begin position="30"/>
        <end position="107"/>
    </location>
</feature>
<keyword evidence="3" id="KW-1185">Reference proteome</keyword>
<reference evidence="3" key="2">
    <citation type="submission" date="2009-11" db="EMBL/GenBank/DDBJ databases">
        <title>The Genome Sequence of Allomyces macrogynus strain ATCC 38327.</title>
        <authorList>
            <consortium name="The Broad Institute Genome Sequencing Platform"/>
            <person name="Russ C."/>
            <person name="Cuomo C."/>
            <person name="Shea T."/>
            <person name="Young S.K."/>
            <person name="Zeng Q."/>
            <person name="Koehrsen M."/>
            <person name="Haas B."/>
            <person name="Borodovsky M."/>
            <person name="Guigo R."/>
            <person name="Alvarado L."/>
            <person name="Berlin A."/>
            <person name="Borenstein D."/>
            <person name="Chen Z."/>
            <person name="Engels R."/>
            <person name="Freedman E."/>
            <person name="Gellesch M."/>
            <person name="Goldberg J."/>
            <person name="Griggs A."/>
            <person name="Gujja S."/>
            <person name="Heiman D."/>
            <person name="Hepburn T."/>
            <person name="Howarth C."/>
            <person name="Jen D."/>
            <person name="Larson L."/>
            <person name="Lewis B."/>
            <person name="Mehta T."/>
            <person name="Park D."/>
            <person name="Pearson M."/>
            <person name="Roberts A."/>
            <person name="Saif S."/>
            <person name="Shenoy N."/>
            <person name="Sisk P."/>
            <person name="Stolte C."/>
            <person name="Sykes S."/>
            <person name="Walk T."/>
            <person name="White J."/>
            <person name="Yandava C."/>
            <person name="Burger G."/>
            <person name="Gray M.W."/>
            <person name="Holland P.W.H."/>
            <person name="King N."/>
            <person name="Lang F.B.F."/>
            <person name="Roger A.J."/>
            <person name="Ruiz-Trillo I."/>
            <person name="Lander E."/>
            <person name="Nusbaum C."/>
        </authorList>
    </citation>
    <scope>NUCLEOTIDE SEQUENCE [LARGE SCALE GENOMIC DNA]</scope>
    <source>
        <strain evidence="3">ATCC 38327</strain>
    </source>
</reference>
<evidence type="ECO:0000313" key="3">
    <source>
        <dbReference type="Proteomes" id="UP000054350"/>
    </source>
</evidence>
<proteinExistence type="predicted"/>
<sequence>MCRTSCVARLMNRASCVALLILVCRQVLGKHCHGSLFVSDTLRHLLDDSAWDVVWTCSWTAIVLLGSMVDVVVRLVCHITCLGARQTAHCCFLSWCLIRSIPLIELG</sequence>
<organism evidence="2 3">
    <name type="scientific">Allomyces macrogynus (strain ATCC 38327)</name>
    <name type="common">Allomyces javanicus var. macrogynus</name>
    <dbReference type="NCBI Taxonomy" id="578462"/>
    <lineage>
        <taxon>Eukaryota</taxon>
        <taxon>Fungi</taxon>
        <taxon>Fungi incertae sedis</taxon>
        <taxon>Blastocladiomycota</taxon>
        <taxon>Blastocladiomycetes</taxon>
        <taxon>Blastocladiales</taxon>
        <taxon>Blastocladiaceae</taxon>
        <taxon>Allomyces</taxon>
    </lineage>
</organism>
<gene>
    <name evidence="2" type="ORF">AMAG_18761</name>
</gene>
<name>A0A0L0SFG9_ALLM3</name>